<evidence type="ECO:0000313" key="2">
    <source>
        <dbReference type="Proteomes" id="UP000235786"/>
    </source>
</evidence>
<evidence type="ECO:0000313" key="1">
    <source>
        <dbReference type="EMBL" id="PMD31999.1"/>
    </source>
</evidence>
<dbReference type="EMBL" id="KZ613960">
    <property type="protein sequence ID" value="PMD31999.1"/>
    <property type="molecule type" value="Genomic_DNA"/>
</dbReference>
<name>A0A2J6R0J3_HYAVF</name>
<protein>
    <submittedName>
        <fullName evidence="1">Uncharacterized protein</fullName>
    </submittedName>
</protein>
<accession>A0A2J6R0J3</accession>
<gene>
    <name evidence="1" type="ORF">L207DRAFT_440972</name>
</gene>
<proteinExistence type="predicted"/>
<reference evidence="1 2" key="1">
    <citation type="submission" date="2016-04" db="EMBL/GenBank/DDBJ databases">
        <title>A degradative enzymes factory behind the ericoid mycorrhizal symbiosis.</title>
        <authorList>
            <consortium name="DOE Joint Genome Institute"/>
            <person name="Martino E."/>
            <person name="Morin E."/>
            <person name="Grelet G."/>
            <person name="Kuo A."/>
            <person name="Kohler A."/>
            <person name="Daghino S."/>
            <person name="Barry K."/>
            <person name="Choi C."/>
            <person name="Cichocki N."/>
            <person name="Clum A."/>
            <person name="Copeland A."/>
            <person name="Hainaut M."/>
            <person name="Haridas S."/>
            <person name="Labutti K."/>
            <person name="Lindquist E."/>
            <person name="Lipzen A."/>
            <person name="Khouja H.-R."/>
            <person name="Murat C."/>
            <person name="Ohm R."/>
            <person name="Olson A."/>
            <person name="Spatafora J."/>
            <person name="Veneault-Fourrey C."/>
            <person name="Henrissat B."/>
            <person name="Grigoriev I."/>
            <person name="Martin F."/>
            <person name="Perotto S."/>
        </authorList>
    </citation>
    <scope>NUCLEOTIDE SEQUENCE [LARGE SCALE GENOMIC DNA]</scope>
    <source>
        <strain evidence="1 2">F</strain>
    </source>
</reference>
<dbReference type="Proteomes" id="UP000235786">
    <property type="component" value="Unassembled WGS sequence"/>
</dbReference>
<sequence length="170" mass="17626">MTNLGPLLSTFTPAASCASSTGLTVFYTGTNFWWAEGPMSTQGCYPSSYSPELPYYYSPGICPSGYTTACTSLNSIGTVTETIHTCCPTALGISYNCIPPTDSLNTLACTTSFTTEVTITGPTIVSDGVTSTLAAISYPPGGGIGAYGVAVRYQSTDLTSSSVSTYLQCQ</sequence>
<organism evidence="1 2">
    <name type="scientific">Hyaloscypha variabilis (strain UAMH 11265 / GT02V1 / F)</name>
    <name type="common">Meliniomyces variabilis</name>
    <dbReference type="NCBI Taxonomy" id="1149755"/>
    <lineage>
        <taxon>Eukaryota</taxon>
        <taxon>Fungi</taxon>
        <taxon>Dikarya</taxon>
        <taxon>Ascomycota</taxon>
        <taxon>Pezizomycotina</taxon>
        <taxon>Leotiomycetes</taxon>
        <taxon>Helotiales</taxon>
        <taxon>Hyaloscyphaceae</taxon>
        <taxon>Hyaloscypha</taxon>
        <taxon>Hyaloscypha variabilis</taxon>
    </lineage>
</organism>
<dbReference type="AlphaFoldDB" id="A0A2J6R0J3"/>
<dbReference type="OrthoDB" id="3563651at2759"/>
<dbReference type="STRING" id="1149755.A0A2J6R0J3"/>
<keyword evidence="2" id="KW-1185">Reference proteome</keyword>